<dbReference type="Proteomes" id="UP000017559">
    <property type="component" value="Unassembled WGS sequence"/>
</dbReference>
<dbReference type="AlphaFoldDB" id="V2WPG1"/>
<name>V2WPG1_MONRO</name>
<proteinExistence type="predicted"/>
<evidence type="ECO:0000313" key="1">
    <source>
        <dbReference type="EMBL" id="ESK88713.1"/>
    </source>
</evidence>
<sequence length="67" mass="7171">MSEQNLKTSLRKHFKTSYACLLGEEGSFFGCTAIGIGRGTPESSPHKDSPILVFVKSIGLVQGEGDI</sequence>
<protein>
    <submittedName>
        <fullName evidence="1">Uncharacterized protein</fullName>
    </submittedName>
</protein>
<dbReference type="EMBL" id="AWSO01000625">
    <property type="protein sequence ID" value="ESK88713.1"/>
    <property type="molecule type" value="Genomic_DNA"/>
</dbReference>
<gene>
    <name evidence="1" type="ORF">Moror_3007</name>
</gene>
<dbReference type="KEGG" id="mrr:Moror_3007"/>
<reference evidence="1 2" key="1">
    <citation type="journal article" date="2014" name="BMC Genomics">
        <title>Genome and secretome analysis of the hemibiotrophic fungal pathogen, Moniliophthora roreri, which causes frosty pod rot disease of cacao: mechanisms of the biotrophic and necrotrophic phases.</title>
        <authorList>
            <person name="Meinhardt L.W."/>
            <person name="Costa G.G.L."/>
            <person name="Thomazella D.P.T."/>
            <person name="Teixeira P.J.P.L."/>
            <person name="Carazzolle M.F."/>
            <person name="Schuster S.C."/>
            <person name="Carlson J.E."/>
            <person name="Guiltinan M.J."/>
            <person name="Mieczkowski P."/>
            <person name="Farmer A."/>
            <person name="Ramaraj T."/>
            <person name="Crozier J."/>
            <person name="Davis R.E."/>
            <person name="Shao J."/>
            <person name="Melnick R.L."/>
            <person name="Pereira G.A.G."/>
            <person name="Bailey B.A."/>
        </authorList>
    </citation>
    <scope>NUCLEOTIDE SEQUENCE [LARGE SCALE GENOMIC DNA]</scope>
    <source>
        <strain evidence="1 2">MCA 2997</strain>
    </source>
</reference>
<comment type="caution">
    <text evidence="1">The sequence shown here is derived from an EMBL/GenBank/DDBJ whole genome shotgun (WGS) entry which is preliminary data.</text>
</comment>
<accession>V2WPG1</accession>
<keyword evidence="2" id="KW-1185">Reference proteome</keyword>
<dbReference type="HOGENOM" id="CLU_2812985_0_0_1"/>
<evidence type="ECO:0000313" key="2">
    <source>
        <dbReference type="Proteomes" id="UP000017559"/>
    </source>
</evidence>
<organism evidence="1 2">
    <name type="scientific">Moniliophthora roreri (strain MCA 2997)</name>
    <name type="common">Cocoa frosty pod rot fungus</name>
    <name type="synonym">Crinipellis roreri</name>
    <dbReference type="NCBI Taxonomy" id="1381753"/>
    <lineage>
        <taxon>Eukaryota</taxon>
        <taxon>Fungi</taxon>
        <taxon>Dikarya</taxon>
        <taxon>Basidiomycota</taxon>
        <taxon>Agaricomycotina</taxon>
        <taxon>Agaricomycetes</taxon>
        <taxon>Agaricomycetidae</taxon>
        <taxon>Agaricales</taxon>
        <taxon>Marasmiineae</taxon>
        <taxon>Marasmiaceae</taxon>
        <taxon>Moniliophthora</taxon>
    </lineage>
</organism>